<dbReference type="EMBL" id="CP111025">
    <property type="protein sequence ID" value="WAR25223.1"/>
    <property type="molecule type" value="Genomic_DNA"/>
</dbReference>
<dbReference type="InterPro" id="IPR024084">
    <property type="entry name" value="IsoPropMal-DH-like_dom"/>
</dbReference>
<evidence type="ECO:0000256" key="1">
    <source>
        <dbReference type="ARBA" id="ARBA00007769"/>
    </source>
</evidence>
<accession>A0ABY7FWH2</accession>
<protein>
    <submittedName>
        <fullName evidence="4">IDH3G-like protein</fullName>
    </submittedName>
</protein>
<evidence type="ECO:0000259" key="3">
    <source>
        <dbReference type="SMART" id="SM01329"/>
    </source>
</evidence>
<reference evidence="4" key="1">
    <citation type="submission" date="2022-11" db="EMBL/GenBank/DDBJ databases">
        <title>Centuries of genome instability and evolution in soft-shell clam transmissible cancer (bioRxiv).</title>
        <authorList>
            <person name="Hart S.F.M."/>
            <person name="Yonemitsu M.A."/>
            <person name="Giersch R.M."/>
            <person name="Beal B.F."/>
            <person name="Arriagada G."/>
            <person name="Davis B.W."/>
            <person name="Ostrander E.A."/>
            <person name="Goff S.P."/>
            <person name="Metzger M.J."/>
        </authorList>
    </citation>
    <scope>NUCLEOTIDE SEQUENCE</scope>
    <source>
        <strain evidence="4">MELC-2E11</strain>
        <tissue evidence="4">Siphon/mantle</tissue>
    </source>
</reference>
<feature type="domain" description="Isopropylmalate dehydrogenase-like" evidence="3">
    <location>
        <begin position="49"/>
        <end position="190"/>
    </location>
</feature>
<evidence type="ECO:0000256" key="2">
    <source>
        <dbReference type="ARBA" id="ARBA00022532"/>
    </source>
</evidence>
<dbReference type="PANTHER" id="PTHR11835:SF42">
    <property type="entry name" value="ISOCITRATE DEHYDROGENASE [NAD] SUBUNIT BETA, MITOCHONDRIAL"/>
    <property type="match status" value="1"/>
</dbReference>
<dbReference type="SMART" id="SM01329">
    <property type="entry name" value="Iso_dh"/>
    <property type="match status" value="1"/>
</dbReference>
<feature type="non-terminal residue" evidence="4">
    <location>
        <position position="1"/>
    </location>
</feature>
<sequence>MAASMRRLVQQPKLLTINLRTLTRFQERSVTTTGSTSRERFSKYGGRNTVTVMTGDGVGPELLKHVQEVYAGAPVNFEEVEIDASQTDESFLNDAVLSETSQQIMTVINDLELFASIVKCKSMPGVATRHGNIDMVLIRENTEGEKLGDGLFLNCCREVSKLYPTIEFNDMIIDNASMQVILCNDVLYLN</sequence>
<keyword evidence="2" id="KW-0816">Tricarboxylic acid cycle</keyword>
<dbReference type="SUPFAM" id="SSF53659">
    <property type="entry name" value="Isocitrate/Isopropylmalate dehydrogenase-like"/>
    <property type="match status" value="1"/>
</dbReference>
<name>A0ABY7FWH2_MYAAR</name>
<evidence type="ECO:0000313" key="4">
    <source>
        <dbReference type="EMBL" id="WAR25223.1"/>
    </source>
</evidence>
<keyword evidence="5" id="KW-1185">Reference proteome</keyword>
<gene>
    <name evidence="4" type="ORF">MAR_010927</name>
</gene>
<evidence type="ECO:0000313" key="5">
    <source>
        <dbReference type="Proteomes" id="UP001164746"/>
    </source>
</evidence>
<organism evidence="4 5">
    <name type="scientific">Mya arenaria</name>
    <name type="common">Soft-shell clam</name>
    <dbReference type="NCBI Taxonomy" id="6604"/>
    <lineage>
        <taxon>Eukaryota</taxon>
        <taxon>Metazoa</taxon>
        <taxon>Spiralia</taxon>
        <taxon>Lophotrochozoa</taxon>
        <taxon>Mollusca</taxon>
        <taxon>Bivalvia</taxon>
        <taxon>Autobranchia</taxon>
        <taxon>Heteroconchia</taxon>
        <taxon>Euheterodonta</taxon>
        <taxon>Imparidentia</taxon>
        <taxon>Neoheterodontei</taxon>
        <taxon>Myida</taxon>
        <taxon>Myoidea</taxon>
        <taxon>Myidae</taxon>
        <taxon>Mya</taxon>
    </lineage>
</organism>
<comment type="similarity">
    <text evidence="1">Belongs to the isocitrate and isopropylmalate dehydrogenases family.</text>
</comment>
<dbReference type="PANTHER" id="PTHR11835">
    <property type="entry name" value="DECARBOXYLATING DEHYDROGENASES-ISOCITRATE, ISOPROPYLMALATE, TARTRATE"/>
    <property type="match status" value="1"/>
</dbReference>
<dbReference type="Gene3D" id="3.40.718.10">
    <property type="entry name" value="Isopropylmalate Dehydrogenase"/>
    <property type="match status" value="2"/>
</dbReference>
<dbReference type="Proteomes" id="UP001164746">
    <property type="component" value="Chromosome 14"/>
</dbReference>
<proteinExistence type="inferred from homology"/>